<dbReference type="InterPro" id="IPR000944">
    <property type="entry name" value="Tscrpt_reg_Rrf2"/>
</dbReference>
<dbReference type="PANTHER" id="PTHR33221:SF5">
    <property type="entry name" value="HTH-TYPE TRANSCRIPTIONAL REGULATOR ISCR"/>
    <property type="match status" value="1"/>
</dbReference>
<protein>
    <submittedName>
        <fullName evidence="2">Rrf2 family transcriptional regulator</fullName>
    </submittedName>
</protein>
<comment type="caution">
    <text evidence="2">The sequence shown here is derived from an EMBL/GenBank/DDBJ whole genome shotgun (WGS) entry which is preliminary data.</text>
</comment>
<dbReference type="PANTHER" id="PTHR33221">
    <property type="entry name" value="WINGED HELIX-TURN-HELIX TRANSCRIPTIONAL REGULATOR, RRF2 FAMILY"/>
    <property type="match status" value="1"/>
</dbReference>
<keyword evidence="1" id="KW-0238">DNA-binding</keyword>
<proteinExistence type="predicted"/>
<sequence>MLRLSKKLLFAIEAVVDIAFHADAGLVRSSEISRRQGIPRRYLEQVLQHLVHHKVLQGQRGPRGGYRLARASESISVGEIIRIVRQLEGTPDPLLEPEGSEIGQRVVRPLWLEMQEEMMGRFDTLTVERLCLQAQQSGIERDPLDPAMSGGQA</sequence>
<evidence type="ECO:0000256" key="1">
    <source>
        <dbReference type="ARBA" id="ARBA00023125"/>
    </source>
</evidence>
<dbReference type="Proteomes" id="UP001215503">
    <property type="component" value="Unassembled WGS sequence"/>
</dbReference>
<name>A0ABT5YPD9_9PROT</name>
<dbReference type="RefSeq" id="WP_275822139.1">
    <property type="nucleotide sequence ID" value="NZ_JARHUD010000004.1"/>
</dbReference>
<dbReference type="Pfam" id="PF02082">
    <property type="entry name" value="Rrf2"/>
    <property type="match status" value="1"/>
</dbReference>
<gene>
    <name evidence="2" type="ORF">P2G67_08860</name>
</gene>
<dbReference type="InterPro" id="IPR036390">
    <property type="entry name" value="WH_DNA-bd_sf"/>
</dbReference>
<dbReference type="Gene3D" id="1.10.10.10">
    <property type="entry name" value="Winged helix-like DNA-binding domain superfamily/Winged helix DNA-binding domain"/>
    <property type="match status" value="1"/>
</dbReference>
<dbReference type="InterPro" id="IPR036388">
    <property type="entry name" value="WH-like_DNA-bd_sf"/>
</dbReference>
<dbReference type="PROSITE" id="PS51197">
    <property type="entry name" value="HTH_RRF2_2"/>
    <property type="match status" value="1"/>
</dbReference>
<reference evidence="2 3" key="1">
    <citation type="submission" date="2023-03" db="EMBL/GenBank/DDBJ databases">
        <title>Fodinicurvata sp. CAU 1616 isolated from sea sendiment.</title>
        <authorList>
            <person name="Kim W."/>
        </authorList>
    </citation>
    <scope>NUCLEOTIDE SEQUENCE [LARGE SCALE GENOMIC DNA]</scope>
    <source>
        <strain evidence="2 3">CAU 1616</strain>
    </source>
</reference>
<dbReference type="SUPFAM" id="SSF46785">
    <property type="entry name" value="Winged helix' DNA-binding domain"/>
    <property type="match status" value="1"/>
</dbReference>
<dbReference type="NCBIfam" id="TIGR00738">
    <property type="entry name" value="rrf2_super"/>
    <property type="match status" value="1"/>
</dbReference>
<evidence type="ECO:0000313" key="2">
    <source>
        <dbReference type="EMBL" id="MDF2096084.1"/>
    </source>
</evidence>
<organism evidence="2 3">
    <name type="scientific">Aquibaculum arenosum</name>
    <dbReference type="NCBI Taxonomy" id="3032591"/>
    <lineage>
        <taxon>Bacteria</taxon>
        <taxon>Pseudomonadati</taxon>
        <taxon>Pseudomonadota</taxon>
        <taxon>Alphaproteobacteria</taxon>
        <taxon>Rhodospirillales</taxon>
        <taxon>Rhodovibrionaceae</taxon>
        <taxon>Aquibaculum</taxon>
    </lineage>
</organism>
<keyword evidence="3" id="KW-1185">Reference proteome</keyword>
<dbReference type="EMBL" id="JARHUD010000004">
    <property type="protein sequence ID" value="MDF2096084.1"/>
    <property type="molecule type" value="Genomic_DNA"/>
</dbReference>
<accession>A0ABT5YPD9</accession>
<evidence type="ECO:0000313" key="3">
    <source>
        <dbReference type="Proteomes" id="UP001215503"/>
    </source>
</evidence>